<comment type="caution">
    <text evidence="1">The sequence shown here is derived from an EMBL/GenBank/DDBJ whole genome shotgun (WGS) entry which is preliminary data.</text>
</comment>
<sequence length="320" mass="37796">MTTLDKTLFLLKKYPEIMDDSFIFISAHTSLKDNYTRLIFENGMSEYHYVYFFHSELAPADVGAFFDEMAKELKQKTNALNFILASSHLKDRYKQLCDQLNIRWFEINDNRLKKWLHVNNLNQGNVRKGKGMLYDDLLMLAEDILRMDLNSSWADFSLLVGTQETAVAPQDNVMKKQRLIQVYYRQRLTYEGVIQLEYEKDRINRQWPRWLSVTVNDISTNRRETAEPFTHSVDLFDNLDWATGKMYLDIPINRDDLEMNDIEKVYFLLEKWGFSQKHSCHIRSFTAENRDYFITKLVSLTILLKTVNKVVPNKAGKVII</sequence>
<dbReference type="RefSeq" id="WP_257820945.1">
    <property type="nucleotide sequence ID" value="NZ_JABXYM010000001.1"/>
</dbReference>
<evidence type="ECO:0000313" key="1">
    <source>
        <dbReference type="EMBL" id="MCR6096309.1"/>
    </source>
</evidence>
<dbReference type="AlphaFoldDB" id="A0A9Q4B0Z0"/>
<keyword evidence="2" id="KW-1185">Reference proteome</keyword>
<gene>
    <name evidence="1" type="ORF">HXA33_07075</name>
</gene>
<protein>
    <submittedName>
        <fullName evidence="1">Uncharacterized protein</fullName>
    </submittedName>
</protein>
<organism evidence="1 2">
    <name type="scientific">Salipaludibacillus agaradhaerens</name>
    <name type="common">Bacillus agaradhaerens</name>
    <dbReference type="NCBI Taxonomy" id="76935"/>
    <lineage>
        <taxon>Bacteria</taxon>
        <taxon>Bacillati</taxon>
        <taxon>Bacillota</taxon>
        <taxon>Bacilli</taxon>
        <taxon>Bacillales</taxon>
        <taxon>Bacillaceae</taxon>
    </lineage>
</organism>
<reference evidence="1" key="1">
    <citation type="submission" date="2020-06" db="EMBL/GenBank/DDBJ databases">
        <title>Insight into the genomes of haloalkaliphilic bacilli from Kenyan soda lakes.</title>
        <authorList>
            <person name="Mwirichia R."/>
            <person name="Villamizar G.C."/>
            <person name="Poehlein A."/>
            <person name="Mugweru J."/>
            <person name="Kipnyargis A."/>
            <person name="Kiplimo D."/>
            <person name="Orwa P."/>
            <person name="Daniel R."/>
        </authorList>
    </citation>
    <scope>NUCLEOTIDE SEQUENCE</scope>
    <source>
        <strain evidence="1">B1096_S55</strain>
    </source>
</reference>
<dbReference type="EMBL" id="JABXYM010000001">
    <property type="protein sequence ID" value="MCR6096309.1"/>
    <property type="molecule type" value="Genomic_DNA"/>
</dbReference>
<accession>A0A9Q4B0Z0</accession>
<proteinExistence type="predicted"/>
<evidence type="ECO:0000313" key="2">
    <source>
        <dbReference type="Proteomes" id="UP001057753"/>
    </source>
</evidence>
<dbReference type="Proteomes" id="UP001057753">
    <property type="component" value="Unassembled WGS sequence"/>
</dbReference>
<name>A0A9Q4B0Z0_SALAG</name>